<proteinExistence type="predicted"/>
<dbReference type="OrthoDB" id="5197650at2"/>
<dbReference type="EMBL" id="RPFW01000002">
    <property type="protein sequence ID" value="TVZ05077.1"/>
    <property type="molecule type" value="Genomic_DNA"/>
</dbReference>
<evidence type="ECO:0000259" key="1">
    <source>
        <dbReference type="Pfam" id="PF01814"/>
    </source>
</evidence>
<sequence length="221" mass="24343">MSTYAETRTEAWNRRADLGGQVDFTMMYIAHDAFSRDIARLITAAEGGQGLSSAAVATWRRFSKQLHVHHTAEDKALWPRLAAAVAELSERRILDEMEAEHATIDPLVGQIDAAIASGDRAALASGLVTLGSGLTAHMIHEETDALPLLDRRLGQAGWDAFTREVRSQQGGIKGAAEYLPWVLDGATAQLEVTVLRMLPPPARLLYRRMWAPRYRTAERLG</sequence>
<keyword evidence="3" id="KW-1185">Reference proteome</keyword>
<gene>
    <name evidence="2" type="ORF">EAS64_10700</name>
</gene>
<evidence type="ECO:0000313" key="2">
    <source>
        <dbReference type="EMBL" id="TVZ05077.1"/>
    </source>
</evidence>
<dbReference type="AlphaFoldDB" id="A0A6P2C286"/>
<organism evidence="2 3">
    <name type="scientific">Trebonia kvetii</name>
    <dbReference type="NCBI Taxonomy" id="2480626"/>
    <lineage>
        <taxon>Bacteria</taxon>
        <taxon>Bacillati</taxon>
        <taxon>Actinomycetota</taxon>
        <taxon>Actinomycetes</taxon>
        <taxon>Streptosporangiales</taxon>
        <taxon>Treboniaceae</taxon>
        <taxon>Trebonia</taxon>
    </lineage>
</organism>
<comment type="caution">
    <text evidence="2">The sequence shown here is derived from an EMBL/GenBank/DDBJ whole genome shotgun (WGS) entry which is preliminary data.</text>
</comment>
<dbReference type="CDD" id="cd12108">
    <property type="entry name" value="Hr-like"/>
    <property type="match status" value="1"/>
</dbReference>
<reference evidence="2 3" key="1">
    <citation type="submission" date="2018-11" db="EMBL/GenBank/DDBJ databases">
        <title>Trebonia kvetii gen.nov., sp.nov., a novel acidophilic actinobacterium, and proposal of the new actinobacterial family Treboniaceae fam. nov.</title>
        <authorList>
            <person name="Rapoport D."/>
            <person name="Sagova-Mareckova M."/>
            <person name="Sedlacek I."/>
            <person name="Provaznik J."/>
            <person name="Kralova S."/>
            <person name="Pavlinic D."/>
            <person name="Benes V."/>
            <person name="Kopecky J."/>
        </authorList>
    </citation>
    <scope>NUCLEOTIDE SEQUENCE [LARGE SCALE GENOMIC DNA]</scope>
    <source>
        <strain evidence="2 3">15Tr583</strain>
    </source>
</reference>
<dbReference type="RefSeq" id="WP_145852782.1">
    <property type="nucleotide sequence ID" value="NZ_RPFW01000002.1"/>
</dbReference>
<evidence type="ECO:0000313" key="3">
    <source>
        <dbReference type="Proteomes" id="UP000460272"/>
    </source>
</evidence>
<dbReference type="Pfam" id="PF01814">
    <property type="entry name" value="Hemerythrin"/>
    <property type="match status" value="1"/>
</dbReference>
<protein>
    <submittedName>
        <fullName evidence="2">Hemerythrin domain-containing protein</fullName>
    </submittedName>
</protein>
<name>A0A6P2C286_9ACTN</name>
<dbReference type="Gene3D" id="1.20.120.520">
    <property type="entry name" value="nmb1532 protein domain like"/>
    <property type="match status" value="1"/>
</dbReference>
<accession>A0A6P2C286</accession>
<feature type="domain" description="Hemerythrin-like" evidence="1">
    <location>
        <begin position="27"/>
        <end position="149"/>
    </location>
</feature>
<dbReference type="InterPro" id="IPR012312">
    <property type="entry name" value="Hemerythrin-like"/>
</dbReference>
<dbReference type="Proteomes" id="UP000460272">
    <property type="component" value="Unassembled WGS sequence"/>
</dbReference>